<dbReference type="AlphaFoldDB" id="A0A1E3NS29"/>
<evidence type="ECO:0000256" key="3">
    <source>
        <dbReference type="RuleBase" id="RU364104"/>
    </source>
</evidence>
<name>A0A1E3NS29_9ASCO</name>
<feature type="non-terminal residue" evidence="4">
    <location>
        <position position="1"/>
    </location>
</feature>
<comment type="subcellular location">
    <subcellularLocation>
        <location evidence="3">Mitochondrion inner membrane</location>
    </subcellularLocation>
</comment>
<evidence type="ECO:0000313" key="5">
    <source>
        <dbReference type="Proteomes" id="UP000094455"/>
    </source>
</evidence>
<evidence type="ECO:0000256" key="1">
    <source>
        <dbReference type="ARBA" id="ARBA00007347"/>
    </source>
</evidence>
<keyword evidence="2" id="KW-1015">Disulfide bond</keyword>
<dbReference type="Pfam" id="PF08583">
    <property type="entry name" value="Cmc1"/>
    <property type="match status" value="1"/>
</dbReference>
<evidence type="ECO:0000256" key="2">
    <source>
        <dbReference type="ARBA" id="ARBA00023157"/>
    </source>
</evidence>
<gene>
    <name evidence="4" type="ORF">PICMEDRAFT_24496</name>
</gene>
<dbReference type="RefSeq" id="XP_019020028.1">
    <property type="nucleotide sequence ID" value="XM_019162355.1"/>
</dbReference>
<keyword evidence="3" id="KW-0496">Mitochondrion</keyword>
<reference evidence="4 5" key="1">
    <citation type="journal article" date="2016" name="Proc. Natl. Acad. Sci. U.S.A.">
        <title>Comparative genomics of biotechnologically important yeasts.</title>
        <authorList>
            <person name="Riley R."/>
            <person name="Haridas S."/>
            <person name="Wolfe K.H."/>
            <person name="Lopes M.R."/>
            <person name="Hittinger C.T."/>
            <person name="Goeker M."/>
            <person name="Salamov A.A."/>
            <person name="Wisecaver J.H."/>
            <person name="Long T.M."/>
            <person name="Calvey C.H."/>
            <person name="Aerts A.L."/>
            <person name="Barry K.W."/>
            <person name="Choi C."/>
            <person name="Clum A."/>
            <person name="Coughlan A.Y."/>
            <person name="Deshpande S."/>
            <person name="Douglass A.P."/>
            <person name="Hanson S.J."/>
            <person name="Klenk H.-P."/>
            <person name="LaButti K.M."/>
            <person name="Lapidus A."/>
            <person name="Lindquist E.A."/>
            <person name="Lipzen A.M."/>
            <person name="Meier-Kolthoff J.P."/>
            <person name="Ohm R.A."/>
            <person name="Otillar R.P."/>
            <person name="Pangilinan J.L."/>
            <person name="Peng Y."/>
            <person name="Rokas A."/>
            <person name="Rosa C.A."/>
            <person name="Scheuner C."/>
            <person name="Sibirny A.A."/>
            <person name="Slot J.C."/>
            <person name="Stielow J.B."/>
            <person name="Sun H."/>
            <person name="Kurtzman C.P."/>
            <person name="Blackwell M."/>
            <person name="Grigoriev I.V."/>
            <person name="Jeffries T.W."/>
        </authorList>
    </citation>
    <scope>NUCLEOTIDE SEQUENCE [LARGE SCALE GENOMIC DNA]</scope>
    <source>
        <strain evidence="4 5">NRRL Y-2026</strain>
    </source>
</reference>
<keyword evidence="5" id="KW-1185">Reference proteome</keyword>
<dbReference type="GO" id="GO:0005743">
    <property type="term" value="C:mitochondrial inner membrane"/>
    <property type="evidence" value="ECO:0007669"/>
    <property type="project" value="UniProtKB-SubCell"/>
</dbReference>
<keyword evidence="3" id="KW-0472">Membrane</keyword>
<proteinExistence type="inferred from homology"/>
<accession>A0A1E3NS29</accession>
<organism evidence="4 5">
    <name type="scientific">Pichia membranifaciens NRRL Y-2026</name>
    <dbReference type="NCBI Taxonomy" id="763406"/>
    <lineage>
        <taxon>Eukaryota</taxon>
        <taxon>Fungi</taxon>
        <taxon>Dikarya</taxon>
        <taxon>Ascomycota</taxon>
        <taxon>Saccharomycotina</taxon>
        <taxon>Pichiomycetes</taxon>
        <taxon>Pichiales</taxon>
        <taxon>Pichiaceae</taxon>
        <taxon>Pichia</taxon>
    </lineage>
</organism>
<keyword evidence="3" id="KW-0999">Mitochondrion inner membrane</keyword>
<dbReference type="STRING" id="763406.A0A1E3NS29"/>
<evidence type="ECO:0000313" key="4">
    <source>
        <dbReference type="EMBL" id="ODQ48915.1"/>
    </source>
</evidence>
<dbReference type="Proteomes" id="UP000094455">
    <property type="component" value="Unassembled WGS sequence"/>
</dbReference>
<keyword evidence="3" id="KW-0143">Chaperone</keyword>
<feature type="non-terminal residue" evidence="4">
    <location>
        <position position="80"/>
    </location>
</feature>
<dbReference type="EMBL" id="KV454001">
    <property type="protein sequence ID" value="ODQ48915.1"/>
    <property type="molecule type" value="Genomic_DNA"/>
</dbReference>
<sequence length="80" mass="9609">LPSWILTPKEEKQVLEEYQKEVWRQCDGYVQEFRKCEAMAGFGVLFKCREQTKAMKACIDNRHQHEFVDEVRDAFIQKKL</sequence>
<protein>
    <recommendedName>
        <fullName evidence="3">COX assembly mitochondrial protein</fullName>
    </recommendedName>
</protein>
<dbReference type="InterPro" id="IPR013892">
    <property type="entry name" value="Cyt_c_biogenesis_Cmc1-like"/>
</dbReference>
<comment type="function">
    <text evidence="3">Required for mitochondrial cytochrome c oxidase (COX) assembly and respiration.</text>
</comment>
<comment type="similarity">
    <text evidence="1 3">Belongs to the CMC family.</text>
</comment>
<dbReference type="OrthoDB" id="6224010at2759"/>
<dbReference type="GeneID" id="30179042"/>